<dbReference type="Gene3D" id="1.10.555.10">
    <property type="entry name" value="Rho GTPase activation protein"/>
    <property type="match status" value="1"/>
</dbReference>
<dbReference type="RefSeq" id="XP_027201336.1">
    <property type="nucleotide sequence ID" value="XM_027345535.1"/>
</dbReference>
<reference evidence="5" key="1">
    <citation type="submission" date="2025-08" db="UniProtKB">
        <authorList>
            <consortium name="RefSeq"/>
        </authorList>
    </citation>
    <scope>IDENTIFICATION</scope>
    <source>
        <strain evidence="5">Airmid</strain>
    </source>
</reference>
<accession>A0A6P6Y8M2</accession>
<dbReference type="PANTHER" id="PTHR14963">
    <property type="entry name" value="RHO GTPASE ACTIVATING PROTEIN 18,19-RELATED"/>
    <property type="match status" value="1"/>
</dbReference>
<dbReference type="InterPro" id="IPR008936">
    <property type="entry name" value="Rho_GTPase_activation_prot"/>
</dbReference>
<feature type="compositionally biased region" description="Basic and acidic residues" evidence="2">
    <location>
        <begin position="557"/>
        <end position="566"/>
    </location>
</feature>
<dbReference type="KEGG" id="dpte:113795336"/>
<feature type="domain" description="Rho-GAP" evidence="3">
    <location>
        <begin position="62"/>
        <end position="252"/>
    </location>
</feature>
<evidence type="ECO:0000313" key="5">
    <source>
        <dbReference type="RefSeq" id="XP_027201336.1"/>
    </source>
</evidence>
<dbReference type="OrthoDB" id="10061772at2759"/>
<dbReference type="GO" id="GO:0007165">
    <property type="term" value="P:signal transduction"/>
    <property type="evidence" value="ECO:0007669"/>
    <property type="project" value="InterPro"/>
</dbReference>
<evidence type="ECO:0000313" key="4">
    <source>
        <dbReference type="Proteomes" id="UP000515146"/>
    </source>
</evidence>
<dbReference type="SUPFAM" id="SSF48350">
    <property type="entry name" value="GTPase activation domain, GAP"/>
    <property type="match status" value="1"/>
</dbReference>
<protein>
    <submittedName>
        <fullName evidence="5">Rho GTPase-activating protein 19-like</fullName>
    </submittedName>
</protein>
<dbReference type="AlphaFoldDB" id="A0A6P6Y8M2"/>
<feature type="compositionally biased region" description="Low complexity" evidence="2">
    <location>
        <begin position="701"/>
        <end position="710"/>
    </location>
</feature>
<dbReference type="Proteomes" id="UP000515146">
    <property type="component" value="Unplaced"/>
</dbReference>
<evidence type="ECO:0000259" key="3">
    <source>
        <dbReference type="PROSITE" id="PS50238"/>
    </source>
</evidence>
<dbReference type="PROSITE" id="PS50238">
    <property type="entry name" value="RHOGAP"/>
    <property type="match status" value="1"/>
</dbReference>
<feature type="compositionally biased region" description="Low complexity" evidence="2">
    <location>
        <begin position="414"/>
        <end position="427"/>
    </location>
</feature>
<dbReference type="Pfam" id="PF00620">
    <property type="entry name" value="RhoGAP"/>
    <property type="match status" value="1"/>
</dbReference>
<name>A0A6P6Y8M2_DERPT</name>
<feature type="compositionally biased region" description="Acidic residues" evidence="2">
    <location>
        <begin position="597"/>
        <end position="612"/>
    </location>
</feature>
<gene>
    <name evidence="5" type="primary">LOC113795336</name>
</gene>
<dbReference type="InParanoid" id="A0A6P6Y8M2"/>
<proteinExistence type="predicted"/>
<keyword evidence="1" id="KW-0343">GTPase activation</keyword>
<feature type="compositionally biased region" description="Polar residues" evidence="2">
    <location>
        <begin position="428"/>
        <end position="442"/>
    </location>
</feature>
<dbReference type="GO" id="GO:0051056">
    <property type="term" value="P:regulation of small GTPase mediated signal transduction"/>
    <property type="evidence" value="ECO:0007669"/>
    <property type="project" value="TreeGrafter"/>
</dbReference>
<dbReference type="GO" id="GO:0005096">
    <property type="term" value="F:GTPase activator activity"/>
    <property type="evidence" value="ECO:0007669"/>
    <property type="project" value="UniProtKB-KW"/>
</dbReference>
<organism evidence="4 5">
    <name type="scientific">Dermatophagoides pteronyssinus</name>
    <name type="common">European house dust mite</name>
    <dbReference type="NCBI Taxonomy" id="6956"/>
    <lineage>
        <taxon>Eukaryota</taxon>
        <taxon>Metazoa</taxon>
        <taxon>Ecdysozoa</taxon>
        <taxon>Arthropoda</taxon>
        <taxon>Chelicerata</taxon>
        <taxon>Arachnida</taxon>
        <taxon>Acari</taxon>
        <taxon>Acariformes</taxon>
        <taxon>Sarcoptiformes</taxon>
        <taxon>Astigmata</taxon>
        <taxon>Psoroptidia</taxon>
        <taxon>Analgoidea</taxon>
        <taxon>Pyroglyphidae</taxon>
        <taxon>Dermatophagoidinae</taxon>
        <taxon>Dermatophagoides</taxon>
    </lineage>
</organism>
<dbReference type="OMA" id="HYQAWIN"/>
<dbReference type="PANTHER" id="PTHR14963:SF7">
    <property type="entry name" value="RHO GTPASE-ACTIVATING PROTEIN 19"/>
    <property type="match status" value="1"/>
</dbReference>
<evidence type="ECO:0000256" key="2">
    <source>
        <dbReference type="SAM" id="MobiDB-lite"/>
    </source>
</evidence>
<evidence type="ECO:0000256" key="1">
    <source>
        <dbReference type="ARBA" id="ARBA00022468"/>
    </source>
</evidence>
<feature type="region of interest" description="Disordered" evidence="2">
    <location>
        <begin position="396"/>
        <end position="463"/>
    </location>
</feature>
<sequence>MINLHPTLQKVSSISKVAYRSMIATELARLLNADFKLNFIDHDDNDNNNSNNNDKSATIFGATLTFEGICSISQLIDYISKPDQIIEEGLFRKSGVRSRQQELRTMISSGQTIEIDCQKYSVHDCCDLLKRFVSELPQSILTNELQKFFLQSLRLESGQKQLDTIRLLILLLPAPNRNFLYELLTLFDNIAKHSNQNRMNIENLATIFSPSIFRCQWSMTTSKSLSSSSTNSSHQQSNTVQNMLLANQESIQCLSIMIQNVRLIFEPPEKLINDAVIYLSNHIRLQKRTSGPENMISVTNLSALPTTKFCATTEQHYSAKDYTERQLAELYAQMQSMASQSPSIQKKLKKFNHLKTSAATTPKNLLKRDKKQQELIKQSLKKSASIKKSTDKGLKSLFKKIMMTPNSERKRRVSSSSSPSSVSESSSITPVITTTAPNSTPKTSKKSVDDNSMSPRSIVPLDEKTISELPVSPIGRNNSKSTLIFKRRPSQTFHQTKLPIAIVTPTTTVASKLENHDHQEKKPRLPTPIRSCSNSIISSTLLSRAYHTQAPMTTIPERIDGKENHRNNNANNTDVRLPMKMIRSLPTPLRNYNNNNDDNDDQANEDDKDDDENIRRKRVKYLASVYEQLISLQNQNSTTTTGNKQSRIPIINRSISSNRSIVTNSNDDDNDDDDNLSDYVSLTSVYTKKPLVRIESNQRPSSSSTTTTSTNTIRHPTPKRSSNSMRITSKHTRL</sequence>
<feature type="region of interest" description="Disordered" evidence="2">
    <location>
        <begin position="556"/>
        <end position="614"/>
    </location>
</feature>
<dbReference type="SMART" id="SM00324">
    <property type="entry name" value="RhoGAP"/>
    <property type="match status" value="1"/>
</dbReference>
<keyword evidence="4" id="KW-1185">Reference proteome</keyword>
<dbReference type="GO" id="GO:0005737">
    <property type="term" value="C:cytoplasm"/>
    <property type="evidence" value="ECO:0007669"/>
    <property type="project" value="TreeGrafter"/>
</dbReference>
<feature type="compositionally biased region" description="Polar residues" evidence="2">
    <location>
        <begin position="711"/>
        <end position="727"/>
    </location>
</feature>
<feature type="region of interest" description="Disordered" evidence="2">
    <location>
        <begin position="691"/>
        <end position="734"/>
    </location>
</feature>
<dbReference type="InterPro" id="IPR000198">
    <property type="entry name" value="RhoGAP_dom"/>
</dbReference>